<organism evidence="1 2">
    <name type="scientific">Dreissena polymorpha</name>
    <name type="common">Zebra mussel</name>
    <name type="synonym">Mytilus polymorpha</name>
    <dbReference type="NCBI Taxonomy" id="45954"/>
    <lineage>
        <taxon>Eukaryota</taxon>
        <taxon>Metazoa</taxon>
        <taxon>Spiralia</taxon>
        <taxon>Lophotrochozoa</taxon>
        <taxon>Mollusca</taxon>
        <taxon>Bivalvia</taxon>
        <taxon>Autobranchia</taxon>
        <taxon>Heteroconchia</taxon>
        <taxon>Euheterodonta</taxon>
        <taxon>Imparidentia</taxon>
        <taxon>Neoheterodontei</taxon>
        <taxon>Myida</taxon>
        <taxon>Dreissenoidea</taxon>
        <taxon>Dreissenidae</taxon>
        <taxon>Dreissena</taxon>
    </lineage>
</organism>
<keyword evidence="2" id="KW-1185">Reference proteome</keyword>
<reference evidence="1" key="2">
    <citation type="submission" date="2020-11" db="EMBL/GenBank/DDBJ databases">
        <authorList>
            <person name="McCartney M.A."/>
            <person name="Auch B."/>
            <person name="Kono T."/>
            <person name="Mallez S."/>
            <person name="Becker A."/>
            <person name="Gohl D.M."/>
            <person name="Silverstein K.A.T."/>
            <person name="Koren S."/>
            <person name="Bechman K.B."/>
            <person name="Herman A."/>
            <person name="Abrahante J.E."/>
            <person name="Garbe J."/>
        </authorList>
    </citation>
    <scope>NUCLEOTIDE SEQUENCE</scope>
    <source>
        <strain evidence="1">Duluth1</strain>
        <tissue evidence="1">Whole animal</tissue>
    </source>
</reference>
<dbReference type="Proteomes" id="UP000828390">
    <property type="component" value="Unassembled WGS sequence"/>
</dbReference>
<evidence type="ECO:0000313" key="2">
    <source>
        <dbReference type="Proteomes" id="UP000828390"/>
    </source>
</evidence>
<evidence type="ECO:0000313" key="1">
    <source>
        <dbReference type="EMBL" id="KAH3801926.1"/>
    </source>
</evidence>
<sequence length="53" mass="5925">MDELTSSTLMSRRCLITTSGLSHSRRDRIPGWSSSFISNRGQTKVFPTRPGVL</sequence>
<gene>
    <name evidence="1" type="ORF">DPMN_155588</name>
</gene>
<dbReference type="AlphaFoldDB" id="A0A9D4FS14"/>
<proteinExistence type="predicted"/>
<dbReference type="EMBL" id="JAIWYP010000007">
    <property type="protein sequence ID" value="KAH3801926.1"/>
    <property type="molecule type" value="Genomic_DNA"/>
</dbReference>
<accession>A0A9D4FS14</accession>
<protein>
    <submittedName>
        <fullName evidence="1">Uncharacterized protein</fullName>
    </submittedName>
</protein>
<reference evidence="1" key="1">
    <citation type="journal article" date="2019" name="bioRxiv">
        <title>The Genome of the Zebra Mussel, Dreissena polymorpha: A Resource for Invasive Species Research.</title>
        <authorList>
            <person name="McCartney M.A."/>
            <person name="Auch B."/>
            <person name="Kono T."/>
            <person name="Mallez S."/>
            <person name="Zhang Y."/>
            <person name="Obille A."/>
            <person name="Becker A."/>
            <person name="Abrahante J.E."/>
            <person name="Garbe J."/>
            <person name="Badalamenti J.P."/>
            <person name="Herman A."/>
            <person name="Mangelson H."/>
            <person name="Liachko I."/>
            <person name="Sullivan S."/>
            <person name="Sone E.D."/>
            <person name="Koren S."/>
            <person name="Silverstein K.A.T."/>
            <person name="Beckman K.B."/>
            <person name="Gohl D.M."/>
        </authorList>
    </citation>
    <scope>NUCLEOTIDE SEQUENCE</scope>
    <source>
        <strain evidence="1">Duluth1</strain>
        <tissue evidence="1">Whole animal</tissue>
    </source>
</reference>
<comment type="caution">
    <text evidence="1">The sequence shown here is derived from an EMBL/GenBank/DDBJ whole genome shotgun (WGS) entry which is preliminary data.</text>
</comment>
<name>A0A9D4FS14_DREPO</name>